<dbReference type="Pfam" id="PF14642">
    <property type="entry name" value="FAM47"/>
    <property type="match status" value="1"/>
</dbReference>
<evidence type="ECO:0000256" key="2">
    <source>
        <dbReference type="SAM" id="MobiDB-lite"/>
    </source>
</evidence>
<reference evidence="3" key="2">
    <citation type="submission" date="2025-08" db="UniProtKB">
        <authorList>
            <consortium name="Ensembl"/>
        </authorList>
    </citation>
    <scope>IDENTIFICATION</scope>
</reference>
<evidence type="ECO:0000313" key="3">
    <source>
        <dbReference type="Ensembl" id="ENSECRP00000002495.1"/>
    </source>
</evidence>
<feature type="region of interest" description="Disordered" evidence="2">
    <location>
        <begin position="183"/>
        <end position="245"/>
    </location>
</feature>
<name>A0A8C4RJ86_ERPCA</name>
<dbReference type="PANTHER" id="PTHR46449">
    <property type="entry name" value="ZGC:158260"/>
    <property type="match status" value="1"/>
</dbReference>
<dbReference type="GO" id="GO:0045815">
    <property type="term" value="P:transcription initiation-coupled chromatin remodeling"/>
    <property type="evidence" value="ECO:0007669"/>
    <property type="project" value="TreeGrafter"/>
</dbReference>
<evidence type="ECO:0000313" key="4">
    <source>
        <dbReference type="Proteomes" id="UP000694620"/>
    </source>
</evidence>
<dbReference type="Ensembl" id="ENSECRT00000002529.1">
    <property type="protein sequence ID" value="ENSECRP00000002495.1"/>
    <property type="gene ID" value="ENSECRG00000001702.1"/>
</dbReference>
<reference evidence="3" key="3">
    <citation type="submission" date="2025-09" db="UniProtKB">
        <authorList>
            <consortium name="Ensembl"/>
        </authorList>
    </citation>
    <scope>IDENTIFICATION</scope>
</reference>
<accession>A0A8C4RJ86</accession>
<dbReference type="PANTHER" id="PTHR46449:SF5">
    <property type="entry name" value="FAMILY WITH SEQUENCE SIMILARITY 47 MEMBER E"/>
    <property type="match status" value="1"/>
</dbReference>
<keyword evidence="4" id="KW-1185">Reference proteome</keyword>
<feature type="compositionally biased region" description="Basic and acidic residues" evidence="2">
    <location>
        <begin position="221"/>
        <end position="233"/>
    </location>
</feature>
<evidence type="ECO:0000256" key="1">
    <source>
        <dbReference type="ARBA" id="ARBA00005277"/>
    </source>
</evidence>
<dbReference type="InterPro" id="IPR032743">
    <property type="entry name" value="FAM47"/>
</dbReference>
<comment type="similarity">
    <text evidence="1">Belongs to the FAM47 family.</text>
</comment>
<reference evidence="3" key="1">
    <citation type="submission" date="2021-06" db="EMBL/GenBank/DDBJ databases">
        <authorList>
            <consortium name="Wellcome Sanger Institute Data Sharing"/>
        </authorList>
    </citation>
    <scope>NUCLEOTIDE SEQUENCE [LARGE SCALE GENOMIC DNA]</scope>
</reference>
<protein>
    <submittedName>
        <fullName evidence="3">Uncharacterized protein</fullName>
    </submittedName>
</protein>
<proteinExistence type="inferred from homology"/>
<dbReference type="AlphaFoldDB" id="A0A8C4RJ86"/>
<dbReference type="GO" id="GO:0000785">
    <property type="term" value="C:chromatin"/>
    <property type="evidence" value="ECO:0007669"/>
    <property type="project" value="TreeGrafter"/>
</dbReference>
<feature type="compositionally biased region" description="Basic and acidic residues" evidence="2">
    <location>
        <begin position="185"/>
        <end position="200"/>
    </location>
</feature>
<dbReference type="GeneTree" id="ENSGT00940000165114"/>
<sequence>MAELTPQNTGHSGAKLSRHPWYKERLQTKYLKEKNKNQLHGPLNSHQWRFLKNGLDDFRDGYPSPAACGVFTQKEKGCAPVVLGATGSVKQTEQTSKKRFNKEQICYSKVTPLQQMRHEYIAQIEYGLTQHPLALYPHLEESVAPEVFEEVVNVLDPEMHLGSQVGSSVADVQEEQDEILFSQQETKETDPSDSKGEHSARFSASAISEDSKQKNPYKWLSAKEETEEKEKKTIHFKRASSPSLDEEIQSIAKDFCEWVTSL</sequence>
<dbReference type="Proteomes" id="UP000694620">
    <property type="component" value="Chromosome 5"/>
</dbReference>
<organism evidence="3 4">
    <name type="scientific">Erpetoichthys calabaricus</name>
    <name type="common">Rope fish</name>
    <name type="synonym">Calamoichthys calabaricus</name>
    <dbReference type="NCBI Taxonomy" id="27687"/>
    <lineage>
        <taxon>Eukaryota</taxon>
        <taxon>Metazoa</taxon>
        <taxon>Chordata</taxon>
        <taxon>Craniata</taxon>
        <taxon>Vertebrata</taxon>
        <taxon>Euteleostomi</taxon>
        <taxon>Actinopterygii</taxon>
        <taxon>Polypteriformes</taxon>
        <taxon>Polypteridae</taxon>
        <taxon>Erpetoichthys</taxon>
    </lineage>
</organism>